<gene>
    <name evidence="1" type="ORF">ENT66_02085</name>
</gene>
<sequence length="495" mass="56208">MFRSLRDLENKFIKLLCLAIILTLFITSKSIAQTCCQRNVGSEILFPYPKDSKVYNDMGCMGADCGWDEVFVSFEYGGGPKLKCPKIDIIELDPVKPLPIPPKLDYKFSGRYTVTGDGSPPRGYTVTLQVDLIDLAHGKTVKSAKSTWTCVPKEAGYCLKVRSQESIKLSKTFMPLDKLIYDYERIPETVKIELEKDPILAGEKMKITLRNIVDANSKPSQPWQRILVKAEKGKILNGESLADFKVFRVGNGIIEIEYQAPDTCKNDVETLIVMNSCNIKPDLPAIPEREIAKKKFNIFCVEGKIIISCRPFYDVYLFALNWENDCGYTGEVVYEHPSKINFRLKPSKDPCYYEVVQKESTSLKYKYVFTPADMESCAKMTQTYEGNFRLKNAVVNFRKNFQRPFSFEIDNKFKASTLVETLSAPPIVIPAESDWTELTGGEWPLINGYRSPVPEVFETHIIFGGDGVGGIGYYVELQIDEKEVQSLRERCLKKK</sequence>
<name>A0A7C4NUS6_9BACT</name>
<accession>A0A7C4NUS6</accession>
<dbReference type="AlphaFoldDB" id="A0A7C4NUS6"/>
<proteinExistence type="predicted"/>
<dbReference type="EMBL" id="DSZN01000037">
    <property type="protein sequence ID" value="HGQ85186.1"/>
    <property type="molecule type" value="Genomic_DNA"/>
</dbReference>
<evidence type="ECO:0000313" key="1">
    <source>
        <dbReference type="EMBL" id="HGQ85186.1"/>
    </source>
</evidence>
<organism evidence="1">
    <name type="scientific">Thermodesulfobacterium geofontis</name>
    <dbReference type="NCBI Taxonomy" id="1295609"/>
    <lineage>
        <taxon>Bacteria</taxon>
        <taxon>Pseudomonadati</taxon>
        <taxon>Thermodesulfobacteriota</taxon>
        <taxon>Thermodesulfobacteria</taxon>
        <taxon>Thermodesulfobacteriales</taxon>
        <taxon>Thermodesulfobacteriaceae</taxon>
        <taxon>Thermodesulfobacterium</taxon>
    </lineage>
</organism>
<comment type="caution">
    <text evidence="1">The sequence shown here is derived from an EMBL/GenBank/DDBJ whole genome shotgun (WGS) entry which is preliminary data.</text>
</comment>
<reference evidence="1" key="1">
    <citation type="journal article" date="2020" name="mSystems">
        <title>Genome- and Community-Level Interaction Insights into Carbon Utilization and Element Cycling Functions of Hydrothermarchaeota in Hydrothermal Sediment.</title>
        <authorList>
            <person name="Zhou Z."/>
            <person name="Liu Y."/>
            <person name="Xu W."/>
            <person name="Pan J."/>
            <person name="Luo Z.H."/>
            <person name="Li M."/>
        </authorList>
    </citation>
    <scope>NUCLEOTIDE SEQUENCE [LARGE SCALE GENOMIC DNA]</scope>
    <source>
        <strain evidence="1">SpSt-6</strain>
    </source>
</reference>
<protein>
    <submittedName>
        <fullName evidence="1">Uncharacterized protein</fullName>
    </submittedName>
</protein>